<dbReference type="AlphaFoldDB" id="A0A947GBF8"/>
<dbReference type="EMBL" id="JAHHQF010000050">
    <property type="protein sequence ID" value="MBT9282084.1"/>
    <property type="molecule type" value="Genomic_DNA"/>
</dbReference>
<proteinExistence type="predicted"/>
<gene>
    <name evidence="1" type="ORF">KM312_05435</name>
</gene>
<name>A0A947GBF8_HYDSH</name>
<dbReference type="Proteomes" id="UP000748108">
    <property type="component" value="Unassembled WGS sequence"/>
</dbReference>
<reference evidence="1" key="1">
    <citation type="journal article" date="2021" name="Microbiology">
        <title>Metagenomic Analysis of the Microbial Community in the Underground Coal Fire Area (Kemerovo Region, Russia) Revealed Predominance of Thermophilic Members of the Phyla Deinococcus-thermus, Aquificae, and Firmicutes.</title>
        <authorList>
            <person name="Kadnikov V."/>
            <person name="Mardanov A.V."/>
            <person name="Beletsky A.V."/>
            <person name="Karnachuk O.V."/>
            <person name="Ravin N.V."/>
        </authorList>
    </citation>
    <scope>NUCLEOTIDE SEQUENCE</scope>
    <source>
        <strain evidence="1">RBS10-49</strain>
    </source>
</reference>
<evidence type="ECO:0000313" key="2">
    <source>
        <dbReference type="Proteomes" id="UP000748108"/>
    </source>
</evidence>
<organism evidence="1 2">
    <name type="scientific">Hydrogenibacillus schlegelii</name>
    <name type="common">Bacillus schlegelii</name>
    <dbReference type="NCBI Taxonomy" id="1484"/>
    <lineage>
        <taxon>Bacteria</taxon>
        <taxon>Bacillati</taxon>
        <taxon>Bacillota</taxon>
        <taxon>Bacilli</taxon>
        <taxon>Bacillales</taxon>
        <taxon>Bacillales Family X. Incertae Sedis</taxon>
        <taxon>Hydrogenibacillus</taxon>
    </lineage>
</organism>
<protein>
    <submittedName>
        <fullName evidence="1">Uncharacterized protein</fullName>
    </submittedName>
</protein>
<comment type="caution">
    <text evidence="1">The sequence shown here is derived from an EMBL/GenBank/DDBJ whole genome shotgun (WGS) entry which is preliminary data.</text>
</comment>
<sequence length="167" mass="19745">MRTYVVRVQGGREWQTAYLIDHFMAVEGIGDVRLSAFEREKFERQDELFRRGAVGYVVVMAKEEIDVNIWFRVREYLAERGYYASWPKKFDPKELRFGPFLRAVLEKIHDFAVHLNARIFSAVLQAKEKRVTYWKLLHTFLGLTQEAHDTFARWVSWIRPVSGIDTG</sequence>
<evidence type="ECO:0000313" key="1">
    <source>
        <dbReference type="EMBL" id="MBT9282084.1"/>
    </source>
</evidence>
<accession>A0A947GBF8</accession>